<evidence type="ECO:0000256" key="1">
    <source>
        <dbReference type="ARBA" id="ARBA00009759"/>
    </source>
</evidence>
<dbReference type="PANTHER" id="PTHR20854">
    <property type="entry name" value="INOSITOL MONOPHOSPHATASE"/>
    <property type="match status" value="1"/>
</dbReference>
<dbReference type="EMBL" id="DTQM01000051">
    <property type="protein sequence ID" value="HGC42100.1"/>
    <property type="molecule type" value="Genomic_DNA"/>
</dbReference>
<feature type="binding site" evidence="2">
    <location>
        <position position="95"/>
    </location>
    <ligand>
        <name>Mg(2+)</name>
        <dbReference type="ChEBI" id="CHEBI:18420"/>
        <label>1</label>
        <note>catalytic</note>
    </ligand>
</feature>
<dbReference type="AlphaFoldDB" id="A0A8J4HAR8"/>
<keyword evidence="2" id="KW-0460">Magnesium</keyword>
<dbReference type="GO" id="GO:0046872">
    <property type="term" value="F:metal ion binding"/>
    <property type="evidence" value="ECO:0007669"/>
    <property type="project" value="UniProtKB-KW"/>
</dbReference>
<dbReference type="PRINTS" id="PR00377">
    <property type="entry name" value="IMPHPHTASES"/>
</dbReference>
<dbReference type="SUPFAM" id="SSF56655">
    <property type="entry name" value="Carbohydrate phosphatase"/>
    <property type="match status" value="1"/>
</dbReference>
<protein>
    <submittedName>
        <fullName evidence="3">Inositol monophosphatase</fullName>
    </submittedName>
</protein>
<dbReference type="Gene3D" id="3.40.190.80">
    <property type="match status" value="1"/>
</dbReference>
<evidence type="ECO:0000256" key="2">
    <source>
        <dbReference type="PIRSR" id="PIRSR600760-2"/>
    </source>
</evidence>
<accession>A0A8J4HAR8</accession>
<proteinExistence type="inferred from homology"/>
<comment type="caution">
    <text evidence="3">The sequence shown here is derived from an EMBL/GenBank/DDBJ whole genome shotgun (WGS) entry which is preliminary data.</text>
</comment>
<comment type="cofactor">
    <cofactor evidence="2">
        <name>Mg(2+)</name>
        <dbReference type="ChEBI" id="CHEBI:18420"/>
    </cofactor>
</comment>
<comment type="similarity">
    <text evidence="1">Belongs to the inositol monophosphatase superfamily.</text>
</comment>
<dbReference type="GO" id="GO:0006020">
    <property type="term" value="P:inositol metabolic process"/>
    <property type="evidence" value="ECO:0007669"/>
    <property type="project" value="TreeGrafter"/>
</dbReference>
<sequence>MSFSHADLAALAALLREAARAEIMPRFRRLGPAAIRHKSGPLDLVTDADEAAEAMITAALRRRFPGALVVGEEAVAQDPGLLHGLAGADLAFVVDPVDGTANFAAGLPLFGVMAAAIQRGEVVAAAIHDPLGDDTALALRGEGAWMESAEGARRDLRVTAARPVARMAGTVSWRYLPAPLRQRVCGRLPLLGAAWDFRCAAHEYRLLADGQCDFLVFNRLMPWDHAPGWLLHREAGGYSASFAGAPYRVDVMEGGLICAPDRASYAALRAALLD</sequence>
<feature type="binding site" evidence="2">
    <location>
        <position position="224"/>
    </location>
    <ligand>
        <name>Mg(2+)</name>
        <dbReference type="ChEBI" id="CHEBI:18420"/>
        <label>1</label>
        <note>catalytic</note>
    </ligand>
</feature>
<reference evidence="3" key="1">
    <citation type="journal article" date="2020" name="mSystems">
        <title>Genome- and Community-Level Interaction Insights into Carbon Utilization and Element Cycling Functions of Hydrothermarchaeota in Hydrothermal Sediment.</title>
        <authorList>
            <person name="Zhou Z."/>
            <person name="Liu Y."/>
            <person name="Xu W."/>
            <person name="Pan J."/>
            <person name="Luo Z.H."/>
            <person name="Li M."/>
        </authorList>
    </citation>
    <scope>NUCLEOTIDE SEQUENCE</scope>
    <source>
        <strain evidence="3">SpSt-997</strain>
    </source>
</reference>
<feature type="binding site" evidence="2">
    <location>
        <position position="98"/>
    </location>
    <ligand>
        <name>Mg(2+)</name>
        <dbReference type="ChEBI" id="CHEBI:18420"/>
        <label>1</label>
        <note>catalytic</note>
    </ligand>
</feature>
<dbReference type="PANTHER" id="PTHR20854:SF4">
    <property type="entry name" value="INOSITOL-1-MONOPHOSPHATASE-RELATED"/>
    <property type="match status" value="1"/>
</dbReference>
<dbReference type="GO" id="GO:0007165">
    <property type="term" value="P:signal transduction"/>
    <property type="evidence" value="ECO:0007669"/>
    <property type="project" value="TreeGrafter"/>
</dbReference>
<dbReference type="GO" id="GO:0008934">
    <property type="term" value="F:inositol monophosphate 1-phosphatase activity"/>
    <property type="evidence" value="ECO:0007669"/>
    <property type="project" value="TreeGrafter"/>
</dbReference>
<dbReference type="Gene3D" id="3.30.540.10">
    <property type="entry name" value="Fructose-1,6-Bisphosphatase, subunit A, domain 1"/>
    <property type="match status" value="1"/>
</dbReference>
<dbReference type="Pfam" id="PF00459">
    <property type="entry name" value="Inositol_P"/>
    <property type="match status" value="1"/>
</dbReference>
<feature type="binding site" evidence="2">
    <location>
        <position position="72"/>
    </location>
    <ligand>
        <name>Mg(2+)</name>
        <dbReference type="ChEBI" id="CHEBI:18420"/>
        <label>1</label>
        <note>catalytic</note>
    </ligand>
</feature>
<name>A0A8J4HAR8_9PROT</name>
<gene>
    <name evidence="3" type="ORF">ENY07_02600</name>
</gene>
<dbReference type="InterPro" id="IPR000760">
    <property type="entry name" value="Inositol_monophosphatase-like"/>
</dbReference>
<organism evidence="3">
    <name type="scientific">Acidicaldus sp</name>
    <dbReference type="NCBI Taxonomy" id="1872105"/>
    <lineage>
        <taxon>Bacteria</taxon>
        <taxon>Pseudomonadati</taxon>
        <taxon>Pseudomonadota</taxon>
        <taxon>Alphaproteobacteria</taxon>
        <taxon>Acetobacterales</taxon>
        <taxon>Acetobacteraceae</taxon>
        <taxon>Acidicaldus</taxon>
    </lineage>
</organism>
<evidence type="ECO:0000313" key="3">
    <source>
        <dbReference type="EMBL" id="HGC42100.1"/>
    </source>
</evidence>
<keyword evidence="2" id="KW-0479">Metal-binding</keyword>